<name>A0A0R2CYJ1_9LACO</name>
<dbReference type="PATRIC" id="fig|1423725.3.peg.243"/>
<keyword evidence="2" id="KW-1185">Reference proteome</keyword>
<accession>A0A0R2CYJ1</accession>
<sequence>MVNTKIERTEARAAKDTEWRLLNEESGHFLDVVFSKELENDMKNSRNFSFSRFESEQLNYLRPLVETLDSNYQLIIDKKVIGSDFLPISPKDAEHLLKKVSV</sequence>
<dbReference type="AlphaFoldDB" id="A0A0R2CYJ1"/>
<dbReference type="EMBL" id="AYZD01000011">
    <property type="protein sequence ID" value="KRM96720.1"/>
    <property type="molecule type" value="Genomic_DNA"/>
</dbReference>
<dbReference type="RefSeq" id="WP_057875309.1">
    <property type="nucleotide sequence ID" value="NZ_AYZD01000011.1"/>
</dbReference>
<evidence type="ECO:0000313" key="2">
    <source>
        <dbReference type="Proteomes" id="UP000051015"/>
    </source>
</evidence>
<dbReference type="OrthoDB" id="2297359at2"/>
<dbReference type="Proteomes" id="UP000051015">
    <property type="component" value="Unassembled WGS sequence"/>
</dbReference>
<comment type="caution">
    <text evidence="1">The sequence shown here is derived from an EMBL/GenBank/DDBJ whole genome shotgun (WGS) entry which is preliminary data.</text>
</comment>
<proteinExistence type="predicted"/>
<evidence type="ECO:0000313" key="1">
    <source>
        <dbReference type="EMBL" id="KRM96720.1"/>
    </source>
</evidence>
<gene>
    <name evidence="1" type="ORF">FC19_GL000236</name>
</gene>
<reference evidence="1 2" key="1">
    <citation type="journal article" date="2015" name="Genome Announc.">
        <title>Expanding the biotechnology potential of lactobacilli through comparative genomics of 213 strains and associated genera.</title>
        <authorList>
            <person name="Sun Z."/>
            <person name="Harris H.M."/>
            <person name="McCann A."/>
            <person name="Guo C."/>
            <person name="Argimon S."/>
            <person name="Zhang W."/>
            <person name="Yang X."/>
            <person name="Jeffery I.B."/>
            <person name="Cooney J.C."/>
            <person name="Kagawa T.F."/>
            <person name="Liu W."/>
            <person name="Song Y."/>
            <person name="Salvetti E."/>
            <person name="Wrobel A."/>
            <person name="Rasinkangas P."/>
            <person name="Parkhill J."/>
            <person name="Rea M.C."/>
            <person name="O'Sullivan O."/>
            <person name="Ritari J."/>
            <person name="Douillard F.P."/>
            <person name="Paul Ross R."/>
            <person name="Yang R."/>
            <person name="Briner A.E."/>
            <person name="Felis G.E."/>
            <person name="de Vos W.M."/>
            <person name="Barrangou R."/>
            <person name="Klaenhammer T.R."/>
            <person name="Caufield P.W."/>
            <person name="Cui Y."/>
            <person name="Zhang H."/>
            <person name="O'Toole P.W."/>
        </authorList>
    </citation>
    <scope>NUCLEOTIDE SEQUENCE [LARGE SCALE GENOMIC DNA]</scope>
    <source>
        <strain evidence="1 2">DSM 21051</strain>
    </source>
</reference>
<protein>
    <submittedName>
        <fullName evidence="1">Uncharacterized protein</fullName>
    </submittedName>
</protein>
<organism evidence="1 2">
    <name type="scientific">Liquorilactobacillus aquaticus DSM 21051</name>
    <dbReference type="NCBI Taxonomy" id="1423725"/>
    <lineage>
        <taxon>Bacteria</taxon>
        <taxon>Bacillati</taxon>
        <taxon>Bacillota</taxon>
        <taxon>Bacilli</taxon>
        <taxon>Lactobacillales</taxon>
        <taxon>Lactobacillaceae</taxon>
        <taxon>Liquorilactobacillus</taxon>
    </lineage>
</organism>